<dbReference type="AlphaFoldDB" id="A0A833VAF0"/>
<evidence type="ECO:0000256" key="3">
    <source>
        <dbReference type="ARBA" id="ARBA00022833"/>
    </source>
</evidence>
<dbReference type="Gene3D" id="3.30.40.10">
    <property type="entry name" value="Zinc/RING finger domain, C3HC4 (zinc finger)"/>
    <property type="match status" value="1"/>
</dbReference>
<dbReference type="Pfam" id="PF00097">
    <property type="entry name" value="zf-C3HC4"/>
    <property type="match status" value="1"/>
</dbReference>
<reference evidence="7" key="1">
    <citation type="submission" date="2020-01" db="EMBL/GenBank/DDBJ databases">
        <title>Genome sequence of Kobresia littledalei, the first chromosome-level genome in the family Cyperaceae.</title>
        <authorList>
            <person name="Qu G."/>
        </authorList>
    </citation>
    <scope>NUCLEOTIDE SEQUENCE</scope>
    <source>
        <strain evidence="7">C.B.Clarke</strain>
        <tissue evidence="7">Leaf</tissue>
    </source>
</reference>
<keyword evidence="1" id="KW-0479">Metal-binding</keyword>
<name>A0A833VAF0_9POAL</name>
<dbReference type="EMBL" id="SWLB01000013">
    <property type="protein sequence ID" value="KAF3330836.1"/>
    <property type="molecule type" value="Genomic_DNA"/>
</dbReference>
<dbReference type="SUPFAM" id="SSF57850">
    <property type="entry name" value="RING/U-box"/>
    <property type="match status" value="1"/>
</dbReference>
<gene>
    <name evidence="7" type="ORF">FCM35_KLT04190</name>
</gene>
<dbReference type="PROSITE" id="PS00518">
    <property type="entry name" value="ZF_RING_1"/>
    <property type="match status" value="1"/>
</dbReference>
<dbReference type="InterPro" id="IPR017907">
    <property type="entry name" value="Znf_RING_CS"/>
</dbReference>
<feature type="domain" description="RING-type" evidence="6">
    <location>
        <begin position="37"/>
        <end position="86"/>
    </location>
</feature>
<dbReference type="GO" id="GO:0008270">
    <property type="term" value="F:zinc ion binding"/>
    <property type="evidence" value="ECO:0007669"/>
    <property type="project" value="UniProtKB-KW"/>
</dbReference>
<dbReference type="SMART" id="SM00184">
    <property type="entry name" value="RING"/>
    <property type="match status" value="1"/>
</dbReference>
<dbReference type="PANTHER" id="PTHR47692:SF2">
    <property type="entry name" value="ZINC FINGER RING-TYPE DOMAIN CONTAINING PROTEIN"/>
    <property type="match status" value="1"/>
</dbReference>
<feature type="region of interest" description="Disordered" evidence="5">
    <location>
        <begin position="274"/>
        <end position="304"/>
    </location>
</feature>
<evidence type="ECO:0000256" key="2">
    <source>
        <dbReference type="ARBA" id="ARBA00022771"/>
    </source>
</evidence>
<dbReference type="PANTHER" id="PTHR47692">
    <property type="entry name" value="RING/U-BOX SUPERFAMILY PROTEIN"/>
    <property type="match status" value="1"/>
</dbReference>
<evidence type="ECO:0000256" key="4">
    <source>
        <dbReference type="PROSITE-ProRule" id="PRU00175"/>
    </source>
</evidence>
<evidence type="ECO:0000256" key="5">
    <source>
        <dbReference type="SAM" id="MobiDB-lite"/>
    </source>
</evidence>
<evidence type="ECO:0000256" key="1">
    <source>
        <dbReference type="ARBA" id="ARBA00022723"/>
    </source>
</evidence>
<evidence type="ECO:0000313" key="8">
    <source>
        <dbReference type="Proteomes" id="UP000623129"/>
    </source>
</evidence>
<dbReference type="InterPro" id="IPR013083">
    <property type="entry name" value="Znf_RING/FYVE/PHD"/>
</dbReference>
<keyword evidence="3" id="KW-0862">Zinc</keyword>
<organism evidence="7 8">
    <name type="scientific">Carex littledalei</name>
    <dbReference type="NCBI Taxonomy" id="544730"/>
    <lineage>
        <taxon>Eukaryota</taxon>
        <taxon>Viridiplantae</taxon>
        <taxon>Streptophyta</taxon>
        <taxon>Embryophyta</taxon>
        <taxon>Tracheophyta</taxon>
        <taxon>Spermatophyta</taxon>
        <taxon>Magnoliopsida</taxon>
        <taxon>Liliopsida</taxon>
        <taxon>Poales</taxon>
        <taxon>Cyperaceae</taxon>
        <taxon>Cyperoideae</taxon>
        <taxon>Cariceae</taxon>
        <taxon>Carex</taxon>
        <taxon>Carex subgen. Euthyceras</taxon>
    </lineage>
</organism>
<dbReference type="PROSITE" id="PS50089">
    <property type="entry name" value="ZF_RING_2"/>
    <property type="match status" value="1"/>
</dbReference>
<evidence type="ECO:0000313" key="7">
    <source>
        <dbReference type="EMBL" id="KAF3330836.1"/>
    </source>
</evidence>
<dbReference type="InterPro" id="IPR001841">
    <property type="entry name" value="Znf_RING"/>
</dbReference>
<comment type="caution">
    <text evidence="7">The sequence shown here is derived from an EMBL/GenBank/DDBJ whole genome shotgun (WGS) entry which is preliminary data.</text>
</comment>
<keyword evidence="8" id="KW-1185">Reference proteome</keyword>
<evidence type="ECO:0000259" key="6">
    <source>
        <dbReference type="PROSITE" id="PS50089"/>
    </source>
</evidence>
<accession>A0A833VAF0</accession>
<protein>
    <submittedName>
        <fullName evidence="7">E3 ubiquitin-protein ligase</fullName>
    </submittedName>
</protein>
<sequence length="304" mass="35115">MEREGRKRKRTKESFCLFDMEMEASSSRSSDSERPPCPICLGPIRDEAYLDLCFHSFCYKCIGEWLSFVAIKRSKPLSSFVCPLCKAQNLSIIHGVYGKSFQRHYVSENNIKRALSDAHMLRLHVYNSSEDIGNNGADVVQYWKKRKFLQKNMWVQNWMRREIQAILQEEDVDLILCHIHGIIESFMKRQERGGLIGNPEEKRKEFRGLLANAARPFLLEYTDQFVNEVELFIASGSNINAYDKACMKRIGWPTCLEVRNSHLETSKLPMCHELRDGDLDASDPAGQEKDLPFQSDDSNPHLVD</sequence>
<dbReference type="Proteomes" id="UP000623129">
    <property type="component" value="Unassembled WGS sequence"/>
</dbReference>
<proteinExistence type="predicted"/>
<dbReference type="OrthoDB" id="21204at2759"/>
<keyword evidence="2 4" id="KW-0863">Zinc-finger</keyword>
<dbReference type="InterPro" id="IPR018957">
    <property type="entry name" value="Znf_C3HC4_RING-type"/>
</dbReference>